<comment type="caution">
    <text evidence="2">The sequence shown here is derived from an EMBL/GenBank/DDBJ whole genome shotgun (WGS) entry which is preliminary data.</text>
</comment>
<accession>A0ABT8G6N4</accession>
<keyword evidence="3" id="KW-1185">Reference proteome</keyword>
<dbReference type="RefSeq" id="WP_301131218.1">
    <property type="nucleotide sequence ID" value="NZ_JAUHPW010000002.1"/>
</dbReference>
<dbReference type="EMBL" id="JAUHPW010000002">
    <property type="protein sequence ID" value="MDN4474808.1"/>
    <property type="molecule type" value="Genomic_DNA"/>
</dbReference>
<dbReference type="Proteomes" id="UP001172728">
    <property type="component" value="Unassembled WGS sequence"/>
</dbReference>
<evidence type="ECO:0000313" key="3">
    <source>
        <dbReference type="Proteomes" id="UP001172728"/>
    </source>
</evidence>
<organism evidence="2 3">
    <name type="scientific">Demequina litoralis</name>
    <dbReference type="NCBI Taxonomy" id="3051660"/>
    <lineage>
        <taxon>Bacteria</taxon>
        <taxon>Bacillati</taxon>
        <taxon>Actinomycetota</taxon>
        <taxon>Actinomycetes</taxon>
        <taxon>Micrococcales</taxon>
        <taxon>Demequinaceae</taxon>
        <taxon>Demequina</taxon>
    </lineage>
</organism>
<feature type="transmembrane region" description="Helical" evidence="1">
    <location>
        <begin position="63"/>
        <end position="86"/>
    </location>
</feature>
<sequence>MDDSYNDRMAEQARLHHEQVARMHHEQARDDAALAAGVARPFALRRGDAGALDGLPIGAAPRALGIVMVVVWAVFGLAFIGVFLFIASGILGTWDAAPAGGETVWIETDDGTLVAP</sequence>
<keyword evidence="1" id="KW-0812">Transmembrane</keyword>
<evidence type="ECO:0000313" key="2">
    <source>
        <dbReference type="EMBL" id="MDN4474808.1"/>
    </source>
</evidence>
<proteinExistence type="predicted"/>
<evidence type="ECO:0000256" key="1">
    <source>
        <dbReference type="SAM" id="Phobius"/>
    </source>
</evidence>
<gene>
    <name evidence="2" type="ORF">QQX09_02940</name>
</gene>
<keyword evidence="1" id="KW-1133">Transmembrane helix</keyword>
<keyword evidence="1" id="KW-0472">Membrane</keyword>
<protein>
    <submittedName>
        <fullName evidence="2">Uncharacterized protein</fullName>
    </submittedName>
</protein>
<reference evidence="2" key="1">
    <citation type="submission" date="2023-06" db="EMBL/GenBank/DDBJ databases">
        <title>Sysu t00192.</title>
        <authorList>
            <person name="Gao L."/>
            <person name="Fang B.-Z."/>
            <person name="Li W.-J."/>
        </authorList>
    </citation>
    <scope>NUCLEOTIDE SEQUENCE</scope>
    <source>
        <strain evidence="2">SYSU T00192</strain>
    </source>
</reference>
<name>A0ABT8G6N4_9MICO</name>